<dbReference type="FunFam" id="1.10.287.950:FF:000001">
    <property type="entry name" value="Methyl-accepting chemotaxis sensory transducer"/>
    <property type="match status" value="1"/>
</dbReference>
<evidence type="ECO:0000256" key="3">
    <source>
        <dbReference type="ARBA" id="ARBA00022500"/>
    </source>
</evidence>
<dbReference type="PROSITE" id="PS50885">
    <property type="entry name" value="HAMP"/>
    <property type="match status" value="2"/>
</dbReference>
<name>A0A4R2D008_SHIGR</name>
<feature type="domain" description="HAMP" evidence="12">
    <location>
        <begin position="299"/>
        <end position="350"/>
    </location>
</feature>
<dbReference type="GO" id="GO:0005886">
    <property type="term" value="C:plasma membrane"/>
    <property type="evidence" value="ECO:0007669"/>
    <property type="project" value="UniProtKB-SubCell"/>
</dbReference>
<dbReference type="InterPro" id="IPR004089">
    <property type="entry name" value="MCPsignal_dom"/>
</dbReference>
<dbReference type="Proteomes" id="UP000295351">
    <property type="component" value="Unassembled WGS sequence"/>
</dbReference>
<dbReference type="SUPFAM" id="SSF158472">
    <property type="entry name" value="HAMP domain-like"/>
    <property type="match status" value="1"/>
</dbReference>
<evidence type="ECO:0000256" key="8">
    <source>
        <dbReference type="PROSITE-ProRule" id="PRU00284"/>
    </source>
</evidence>
<dbReference type="Gene3D" id="6.10.340.10">
    <property type="match status" value="1"/>
</dbReference>
<keyword evidence="9" id="KW-0175">Coiled coil</keyword>
<evidence type="ECO:0000256" key="9">
    <source>
        <dbReference type="SAM" id="Coils"/>
    </source>
</evidence>
<evidence type="ECO:0000256" key="2">
    <source>
        <dbReference type="ARBA" id="ARBA00022475"/>
    </source>
</evidence>
<feature type="transmembrane region" description="Helical" evidence="10">
    <location>
        <begin position="191"/>
        <end position="216"/>
    </location>
</feature>
<accession>A0A4R2D008</accession>
<dbReference type="GO" id="GO:0006935">
    <property type="term" value="P:chemotaxis"/>
    <property type="evidence" value="ECO:0007669"/>
    <property type="project" value="UniProtKB-KW"/>
</dbReference>
<keyword evidence="5 10" id="KW-1133">Transmembrane helix</keyword>
<keyword evidence="2" id="KW-1003">Cell membrane</keyword>
<dbReference type="GO" id="GO:0007165">
    <property type="term" value="P:signal transduction"/>
    <property type="evidence" value="ECO:0007669"/>
    <property type="project" value="UniProtKB-KW"/>
</dbReference>
<dbReference type="CDD" id="cd06225">
    <property type="entry name" value="HAMP"/>
    <property type="match status" value="1"/>
</dbReference>
<dbReference type="SUPFAM" id="SSF58104">
    <property type="entry name" value="Methyl-accepting chemotaxis protein (MCP) signaling domain"/>
    <property type="match status" value="1"/>
</dbReference>
<dbReference type="PROSITE" id="PS50111">
    <property type="entry name" value="CHEMOTAXIS_TRANSDUC_2"/>
    <property type="match status" value="1"/>
</dbReference>
<gene>
    <name evidence="13" type="ORF">EV665_10365</name>
</gene>
<dbReference type="Pfam" id="PF00015">
    <property type="entry name" value="MCPsignal"/>
    <property type="match status" value="1"/>
</dbReference>
<feature type="domain" description="HAMP" evidence="12">
    <location>
        <begin position="218"/>
        <end position="271"/>
    </location>
</feature>
<comment type="subcellular location">
    <subcellularLocation>
        <location evidence="1">Cell membrane</location>
        <topology evidence="1">Multi-pass membrane protein</topology>
    </subcellularLocation>
</comment>
<feature type="domain" description="Methyl-accepting transducer" evidence="11">
    <location>
        <begin position="355"/>
        <end position="584"/>
    </location>
</feature>
<evidence type="ECO:0000313" key="14">
    <source>
        <dbReference type="Proteomes" id="UP000295351"/>
    </source>
</evidence>
<evidence type="ECO:0000256" key="4">
    <source>
        <dbReference type="ARBA" id="ARBA00022692"/>
    </source>
</evidence>
<dbReference type="Gene3D" id="1.10.287.950">
    <property type="entry name" value="Methyl-accepting chemotaxis protein"/>
    <property type="match status" value="1"/>
</dbReference>
<evidence type="ECO:0000256" key="6">
    <source>
        <dbReference type="ARBA" id="ARBA00023136"/>
    </source>
</evidence>
<dbReference type="EMBL" id="SLVX01000003">
    <property type="protein sequence ID" value="TCN46896.1"/>
    <property type="molecule type" value="Genomic_DNA"/>
</dbReference>
<comment type="similarity">
    <text evidence="7">Belongs to the methyl-accepting chemotaxis (MCP) protein family.</text>
</comment>
<evidence type="ECO:0000256" key="1">
    <source>
        <dbReference type="ARBA" id="ARBA00004651"/>
    </source>
</evidence>
<evidence type="ECO:0000259" key="12">
    <source>
        <dbReference type="PROSITE" id="PS50885"/>
    </source>
</evidence>
<keyword evidence="3" id="KW-0145">Chemotaxis</keyword>
<keyword evidence="6 10" id="KW-0472">Membrane</keyword>
<evidence type="ECO:0000313" key="13">
    <source>
        <dbReference type="EMBL" id="TCN46896.1"/>
    </source>
</evidence>
<comment type="caution">
    <text evidence="13">The sequence shown here is derived from an EMBL/GenBank/DDBJ whole genome shotgun (WGS) entry which is preliminary data.</text>
</comment>
<keyword evidence="14" id="KW-1185">Reference proteome</keyword>
<dbReference type="InterPro" id="IPR003660">
    <property type="entry name" value="HAMP_dom"/>
</dbReference>
<feature type="transmembrane region" description="Helical" evidence="10">
    <location>
        <begin position="18"/>
        <end position="35"/>
    </location>
</feature>
<reference evidence="13 14" key="1">
    <citation type="submission" date="2019-03" db="EMBL/GenBank/DDBJ databases">
        <title>Genomic Encyclopedia of Type Strains, Phase IV (KMG-IV): sequencing the most valuable type-strain genomes for metagenomic binning, comparative biology and taxonomic classification.</title>
        <authorList>
            <person name="Goeker M."/>
        </authorList>
    </citation>
    <scope>NUCLEOTIDE SEQUENCE [LARGE SCALE GENOMIC DNA]</scope>
    <source>
        <strain evidence="13 14">DSM 18401</strain>
    </source>
</reference>
<evidence type="ECO:0000256" key="10">
    <source>
        <dbReference type="SAM" id="Phobius"/>
    </source>
</evidence>
<protein>
    <submittedName>
        <fullName evidence="13">Methyl-accepting chemotaxis sensory transducer with Cache sensor</fullName>
    </submittedName>
</protein>
<dbReference type="CDD" id="cd11386">
    <property type="entry name" value="MCP_signal"/>
    <property type="match status" value="1"/>
</dbReference>
<dbReference type="PANTHER" id="PTHR43531">
    <property type="entry name" value="PROTEIN ICFG"/>
    <property type="match status" value="1"/>
</dbReference>
<dbReference type="InterPro" id="IPR004090">
    <property type="entry name" value="Chemotax_Me-accpt_rcpt"/>
</dbReference>
<dbReference type="GO" id="GO:0004888">
    <property type="term" value="F:transmembrane signaling receptor activity"/>
    <property type="evidence" value="ECO:0007669"/>
    <property type="project" value="InterPro"/>
</dbReference>
<feature type="coiled-coil region" evidence="9">
    <location>
        <begin position="367"/>
        <end position="411"/>
    </location>
</feature>
<dbReference type="InterPro" id="IPR051310">
    <property type="entry name" value="MCP_chemotaxis"/>
</dbReference>
<dbReference type="PRINTS" id="PR00260">
    <property type="entry name" value="CHEMTRNSDUCR"/>
</dbReference>
<keyword evidence="4 10" id="KW-0812">Transmembrane</keyword>
<dbReference type="InterPro" id="IPR033480">
    <property type="entry name" value="sCache_2"/>
</dbReference>
<evidence type="ECO:0000259" key="11">
    <source>
        <dbReference type="PROSITE" id="PS50111"/>
    </source>
</evidence>
<dbReference type="Pfam" id="PF17200">
    <property type="entry name" value="sCache_2"/>
    <property type="match status" value="1"/>
</dbReference>
<sequence>MGLFEFQIVKNIRISTRIYLLTAMALFFMAAAMIYKTQAANEEVNDERRQMLRNVTESAISVIASYEKLARDGALSEEEAKTRAIADVMAMRFGEGGYFFINSFDGMMVAHPLNAKLIGTDVRGLKDTHGKAFNIELIQLSQNPGSGFVDYYWDKPGQSQPVEKFSYIQGFKPWGWGIGTGVYADDLAAKYYASLTTTIAITLLAGIATLLAALAIGRSISRPINRLKDVMLEVSRNETHSTVPDTDRKDEIGNMADALVLLRNSVIERNELEIRQREQQGLLDGERSANEERQAAVARSQSRVVETIGSALERLAQGDLTVEVPDLGRDYEKLRRDFNGAVDALKSTIAAIAESTAVVNGSAGEISRAANDLSQRTEQQAASLEETAAALDEITAAVQNSTSRAEEAKRMVSEARAGAARSSEVVRNAIDAMGRIEHSSSKIGEIIGVIDDIAFQTNLLALNAGVEAARAGEAGKGFAVVAQEVRELAQRSANAAKEIKALINASTTEVSAGVNLVEETGSSLSDIERRVNDINERIVAIATAAQEQAVGLREINTAVNQMDQMTQQNAAMVEETSAASQTLAQESGQLAGRIAHFQLTGSGRGEMRRAA</sequence>
<dbReference type="AlphaFoldDB" id="A0A4R2D008"/>
<dbReference type="SMART" id="SM00283">
    <property type="entry name" value="MA"/>
    <property type="match status" value="1"/>
</dbReference>
<proteinExistence type="inferred from homology"/>
<organism evidence="13 14">
    <name type="scientific">Shinella granuli</name>
    <dbReference type="NCBI Taxonomy" id="323621"/>
    <lineage>
        <taxon>Bacteria</taxon>
        <taxon>Pseudomonadati</taxon>
        <taxon>Pseudomonadota</taxon>
        <taxon>Alphaproteobacteria</taxon>
        <taxon>Hyphomicrobiales</taxon>
        <taxon>Rhizobiaceae</taxon>
        <taxon>Shinella</taxon>
    </lineage>
</organism>
<dbReference type="Gene3D" id="3.30.450.20">
    <property type="entry name" value="PAS domain"/>
    <property type="match status" value="1"/>
</dbReference>
<evidence type="ECO:0000256" key="7">
    <source>
        <dbReference type="ARBA" id="ARBA00029447"/>
    </source>
</evidence>
<dbReference type="PANTHER" id="PTHR43531:SF11">
    <property type="entry name" value="METHYL-ACCEPTING CHEMOTAXIS PROTEIN 3"/>
    <property type="match status" value="1"/>
</dbReference>
<dbReference type="Pfam" id="PF00672">
    <property type="entry name" value="HAMP"/>
    <property type="match status" value="1"/>
</dbReference>
<dbReference type="SMART" id="SM01049">
    <property type="entry name" value="Cache_2"/>
    <property type="match status" value="1"/>
</dbReference>
<dbReference type="CDD" id="cd12912">
    <property type="entry name" value="PDC2_MCP_like"/>
    <property type="match status" value="1"/>
</dbReference>
<dbReference type="SMART" id="SM00304">
    <property type="entry name" value="HAMP"/>
    <property type="match status" value="2"/>
</dbReference>
<evidence type="ECO:0000256" key="5">
    <source>
        <dbReference type="ARBA" id="ARBA00022989"/>
    </source>
</evidence>
<keyword evidence="8" id="KW-0807">Transducer</keyword>